<evidence type="ECO:0000313" key="3">
    <source>
        <dbReference type="EMBL" id="MDP9806936.1"/>
    </source>
</evidence>
<dbReference type="SUPFAM" id="SSF52980">
    <property type="entry name" value="Restriction endonuclease-like"/>
    <property type="match status" value="1"/>
</dbReference>
<dbReference type="PANTHER" id="PTHR34039:SF1">
    <property type="entry name" value="UPF0102 PROTEIN YRAN"/>
    <property type="match status" value="1"/>
</dbReference>
<accession>A0ABT9NHQ6</accession>
<dbReference type="GO" id="GO:0004519">
    <property type="term" value="F:endonuclease activity"/>
    <property type="evidence" value="ECO:0007669"/>
    <property type="project" value="UniProtKB-KW"/>
</dbReference>
<dbReference type="CDD" id="cd20736">
    <property type="entry name" value="PoNe_Nuclease"/>
    <property type="match status" value="1"/>
</dbReference>
<gene>
    <name evidence="3" type="ORF">J2S70_001518</name>
</gene>
<comment type="similarity">
    <text evidence="1 2">Belongs to the UPF0102 family.</text>
</comment>
<dbReference type="NCBIfam" id="NF009154">
    <property type="entry name" value="PRK12497.3-3"/>
    <property type="match status" value="1"/>
</dbReference>
<keyword evidence="4" id="KW-1185">Reference proteome</keyword>
<keyword evidence="3" id="KW-0378">Hydrolase</keyword>
<dbReference type="Pfam" id="PF02021">
    <property type="entry name" value="UPF0102"/>
    <property type="match status" value="1"/>
</dbReference>
<evidence type="ECO:0000256" key="2">
    <source>
        <dbReference type="HAMAP-Rule" id="MF_00048"/>
    </source>
</evidence>
<evidence type="ECO:0000313" key="4">
    <source>
        <dbReference type="Proteomes" id="UP001243212"/>
    </source>
</evidence>
<dbReference type="PANTHER" id="PTHR34039">
    <property type="entry name" value="UPF0102 PROTEIN YRAN"/>
    <property type="match status" value="1"/>
</dbReference>
<keyword evidence="3" id="KW-0255">Endonuclease</keyword>
<comment type="caution">
    <text evidence="3">The sequence shown here is derived from an EMBL/GenBank/DDBJ whole genome shotgun (WGS) entry which is preliminary data.</text>
</comment>
<proteinExistence type="inferred from homology"/>
<sequence>MTQQMTKNELGSWGETLAAEHLKNAGWAILERNWRIRGGELDIVGFDPERNSIVAVEVKTRRTHFAGSAEESVTYEKLQRLRGLLLSWLVQRGSFAASITVDVLAVDVDGSGLHTITHIKDVSA</sequence>
<dbReference type="Proteomes" id="UP001243212">
    <property type="component" value="Unassembled WGS sequence"/>
</dbReference>
<dbReference type="InterPro" id="IPR011335">
    <property type="entry name" value="Restrct_endonuc-II-like"/>
</dbReference>
<dbReference type="InterPro" id="IPR003509">
    <property type="entry name" value="UPF0102_YraN-like"/>
</dbReference>
<protein>
    <recommendedName>
        <fullName evidence="2">UPF0102 protein J2S70_001518</fullName>
    </recommendedName>
</protein>
<dbReference type="EMBL" id="JAUSQX010000001">
    <property type="protein sequence ID" value="MDP9806936.1"/>
    <property type="molecule type" value="Genomic_DNA"/>
</dbReference>
<dbReference type="HAMAP" id="MF_00048">
    <property type="entry name" value="UPF0102"/>
    <property type="match status" value="1"/>
</dbReference>
<evidence type="ECO:0000256" key="1">
    <source>
        <dbReference type="ARBA" id="ARBA00006738"/>
    </source>
</evidence>
<organism evidence="3 4">
    <name type="scientific">Trueperella bonasi</name>
    <dbReference type="NCBI Taxonomy" id="312286"/>
    <lineage>
        <taxon>Bacteria</taxon>
        <taxon>Bacillati</taxon>
        <taxon>Actinomycetota</taxon>
        <taxon>Actinomycetes</taxon>
        <taxon>Actinomycetales</taxon>
        <taxon>Actinomycetaceae</taxon>
        <taxon>Trueperella</taxon>
    </lineage>
</organism>
<name>A0ABT9NHQ6_9ACTO</name>
<dbReference type="RefSeq" id="WP_307683119.1">
    <property type="nucleotide sequence ID" value="NZ_JAUSQX010000001.1"/>
</dbReference>
<keyword evidence="3" id="KW-0540">Nuclease</keyword>
<reference evidence="3 4" key="1">
    <citation type="submission" date="2023-07" db="EMBL/GenBank/DDBJ databases">
        <title>Sequencing the genomes of 1000 actinobacteria strains.</title>
        <authorList>
            <person name="Klenk H.-P."/>
        </authorList>
    </citation>
    <scope>NUCLEOTIDE SEQUENCE [LARGE SCALE GENOMIC DNA]</scope>
    <source>
        <strain evidence="3 4">DSM 17163</strain>
    </source>
</reference>
<dbReference type="InterPro" id="IPR011856">
    <property type="entry name" value="tRNA_endonuc-like_dom_sf"/>
</dbReference>
<dbReference type="Gene3D" id="3.40.1350.10">
    <property type="match status" value="1"/>
</dbReference>